<dbReference type="GO" id="GO:0051082">
    <property type="term" value="F:unfolded protein binding"/>
    <property type="evidence" value="ECO:0007669"/>
    <property type="project" value="InterPro"/>
</dbReference>
<dbReference type="Gene3D" id="3.30.910.20">
    <property type="entry name" value="Skp domain"/>
    <property type="match status" value="1"/>
</dbReference>
<dbReference type="EMBL" id="UINC01108792">
    <property type="protein sequence ID" value="SVC75154.1"/>
    <property type="molecule type" value="Genomic_DNA"/>
</dbReference>
<feature type="coiled-coil region" evidence="3">
    <location>
        <begin position="80"/>
        <end position="128"/>
    </location>
</feature>
<organism evidence="4">
    <name type="scientific">marine metagenome</name>
    <dbReference type="NCBI Taxonomy" id="408172"/>
    <lineage>
        <taxon>unclassified sequences</taxon>
        <taxon>metagenomes</taxon>
        <taxon>ecological metagenomes</taxon>
    </lineage>
</organism>
<evidence type="ECO:0000256" key="1">
    <source>
        <dbReference type="ARBA" id="ARBA00009091"/>
    </source>
</evidence>
<evidence type="ECO:0000256" key="3">
    <source>
        <dbReference type="SAM" id="Coils"/>
    </source>
</evidence>
<dbReference type="PANTHER" id="PTHR35089">
    <property type="entry name" value="CHAPERONE PROTEIN SKP"/>
    <property type="match status" value="1"/>
</dbReference>
<sequence length="170" mass="18984">MKAMNWVLRGIALAIVLNVGVALSAYAQLADDRKIAVINGDRVLMESSIGIQVQQEAQTAATDWDNRIRAKQLEIETLIAQAEQQQLTLTEEALARIQNNVDQSQVDLQRLQDDAQRAMTRMSEQAQTRINEQLVPAVEQLAAEDGYDLILDTRMQGILYFSTAIDATDR</sequence>
<dbReference type="GO" id="GO:0050821">
    <property type="term" value="P:protein stabilization"/>
    <property type="evidence" value="ECO:0007669"/>
    <property type="project" value="TreeGrafter"/>
</dbReference>
<evidence type="ECO:0008006" key="5">
    <source>
        <dbReference type="Google" id="ProtNLM"/>
    </source>
</evidence>
<comment type="similarity">
    <text evidence="1">Belongs to the Skp family.</text>
</comment>
<dbReference type="InterPro" id="IPR005632">
    <property type="entry name" value="Chaperone_Skp"/>
</dbReference>
<feature type="non-terminal residue" evidence="4">
    <location>
        <position position="170"/>
    </location>
</feature>
<proteinExistence type="inferred from homology"/>
<name>A0A382PP82_9ZZZZ</name>
<reference evidence="4" key="1">
    <citation type="submission" date="2018-05" db="EMBL/GenBank/DDBJ databases">
        <authorList>
            <person name="Lanie J.A."/>
            <person name="Ng W.-L."/>
            <person name="Kazmierczak K.M."/>
            <person name="Andrzejewski T.M."/>
            <person name="Davidsen T.M."/>
            <person name="Wayne K.J."/>
            <person name="Tettelin H."/>
            <person name="Glass J.I."/>
            <person name="Rusch D."/>
            <person name="Podicherti R."/>
            <person name="Tsui H.-C.T."/>
            <person name="Winkler M.E."/>
        </authorList>
    </citation>
    <scope>NUCLEOTIDE SEQUENCE</scope>
</reference>
<dbReference type="Pfam" id="PF03938">
    <property type="entry name" value="OmpH"/>
    <property type="match status" value="1"/>
</dbReference>
<protein>
    <recommendedName>
        <fullName evidence="5">OmpH family outer membrane protein</fullName>
    </recommendedName>
</protein>
<dbReference type="InterPro" id="IPR024930">
    <property type="entry name" value="Skp_dom_sf"/>
</dbReference>
<dbReference type="PANTHER" id="PTHR35089:SF1">
    <property type="entry name" value="CHAPERONE PROTEIN SKP"/>
    <property type="match status" value="1"/>
</dbReference>
<evidence type="ECO:0000313" key="4">
    <source>
        <dbReference type="EMBL" id="SVC75154.1"/>
    </source>
</evidence>
<gene>
    <name evidence="4" type="ORF">METZ01_LOCUS328008</name>
</gene>
<keyword evidence="3" id="KW-0175">Coiled coil</keyword>
<accession>A0A382PP82</accession>
<dbReference type="GO" id="GO:0005829">
    <property type="term" value="C:cytosol"/>
    <property type="evidence" value="ECO:0007669"/>
    <property type="project" value="TreeGrafter"/>
</dbReference>
<dbReference type="SMART" id="SM00935">
    <property type="entry name" value="OmpH"/>
    <property type="match status" value="1"/>
</dbReference>
<dbReference type="SUPFAM" id="SSF111384">
    <property type="entry name" value="OmpH-like"/>
    <property type="match status" value="1"/>
</dbReference>
<keyword evidence="2" id="KW-0732">Signal</keyword>
<dbReference type="AlphaFoldDB" id="A0A382PP82"/>
<evidence type="ECO:0000256" key="2">
    <source>
        <dbReference type="ARBA" id="ARBA00022729"/>
    </source>
</evidence>